<feature type="disulfide bond" evidence="4">
    <location>
        <begin position="30"/>
        <end position="40"/>
    </location>
</feature>
<comment type="subcellular location">
    <subcellularLocation>
        <location evidence="1">Golgi apparatus membrane</location>
        <topology evidence="1">Single-pass type II membrane protein</topology>
    </subcellularLocation>
</comment>
<dbReference type="PROSITE" id="PS00022">
    <property type="entry name" value="EGF_1"/>
    <property type="match status" value="1"/>
</dbReference>
<feature type="disulfide bond" evidence="4">
    <location>
        <begin position="49"/>
        <end position="58"/>
    </location>
</feature>
<accession>A0AAD3DGD8</accession>
<feature type="domain" description="EGF-like" evidence="6">
    <location>
        <begin position="26"/>
        <end position="59"/>
    </location>
</feature>
<keyword evidence="8" id="KW-1185">Reference proteome</keyword>
<dbReference type="Gene3D" id="2.10.25.10">
    <property type="entry name" value="Laminin"/>
    <property type="match status" value="1"/>
</dbReference>
<feature type="signal peptide" evidence="5">
    <location>
        <begin position="1"/>
        <end position="20"/>
    </location>
</feature>
<proteinExistence type="inferred from homology"/>
<dbReference type="PANTHER" id="PTHR11062:SF376">
    <property type="entry name" value="EXOSTOSIN FAMILY PROTEIN"/>
    <property type="match status" value="1"/>
</dbReference>
<gene>
    <name evidence="7" type="ORF">Agub_g2004</name>
</gene>
<evidence type="ECO:0000256" key="5">
    <source>
        <dbReference type="SAM" id="SignalP"/>
    </source>
</evidence>
<keyword evidence="3" id="KW-0333">Golgi apparatus</keyword>
<dbReference type="InterPro" id="IPR040911">
    <property type="entry name" value="Exostosin_GT47"/>
</dbReference>
<dbReference type="EMBL" id="BMAR01000001">
    <property type="protein sequence ID" value="GFR41320.1"/>
    <property type="molecule type" value="Genomic_DNA"/>
</dbReference>
<reference evidence="7 8" key="1">
    <citation type="journal article" date="2021" name="Sci. Rep.">
        <title>Genome sequencing of the multicellular alga Astrephomene provides insights into convergent evolution of germ-soma differentiation.</title>
        <authorList>
            <person name="Yamashita S."/>
            <person name="Yamamoto K."/>
            <person name="Matsuzaki R."/>
            <person name="Suzuki S."/>
            <person name="Yamaguchi H."/>
            <person name="Hirooka S."/>
            <person name="Minakuchi Y."/>
            <person name="Miyagishima S."/>
            <person name="Kawachi M."/>
            <person name="Toyoda A."/>
            <person name="Nozaki H."/>
        </authorList>
    </citation>
    <scope>NUCLEOTIDE SEQUENCE [LARGE SCALE GENOMIC DNA]</scope>
    <source>
        <strain evidence="7 8">NIES-4017</strain>
    </source>
</reference>
<comment type="similarity">
    <text evidence="2">Belongs to the glycosyltransferase 47 family.</text>
</comment>
<dbReference type="Proteomes" id="UP001054857">
    <property type="component" value="Unassembled WGS sequence"/>
</dbReference>
<keyword evidence="4" id="KW-0245">EGF-like domain</keyword>
<comment type="caution">
    <text evidence="4">Lacks conserved residue(s) required for the propagation of feature annotation.</text>
</comment>
<dbReference type="InterPro" id="IPR000742">
    <property type="entry name" value="EGF"/>
</dbReference>
<evidence type="ECO:0000313" key="8">
    <source>
        <dbReference type="Proteomes" id="UP001054857"/>
    </source>
</evidence>
<keyword evidence="4" id="KW-1015">Disulfide bond</keyword>
<keyword evidence="5" id="KW-0732">Signal</keyword>
<organism evidence="7 8">
    <name type="scientific">Astrephomene gubernaculifera</name>
    <dbReference type="NCBI Taxonomy" id="47775"/>
    <lineage>
        <taxon>Eukaryota</taxon>
        <taxon>Viridiplantae</taxon>
        <taxon>Chlorophyta</taxon>
        <taxon>core chlorophytes</taxon>
        <taxon>Chlorophyceae</taxon>
        <taxon>CS clade</taxon>
        <taxon>Chlamydomonadales</taxon>
        <taxon>Astrephomenaceae</taxon>
        <taxon>Astrephomene</taxon>
    </lineage>
</organism>
<dbReference type="AlphaFoldDB" id="A0AAD3DGD8"/>
<feature type="chain" id="PRO_5042056576" description="EGF-like domain-containing protein" evidence="5">
    <location>
        <begin position="21"/>
        <end position="566"/>
    </location>
</feature>
<dbReference type="PROSITE" id="PS01186">
    <property type="entry name" value="EGF_2"/>
    <property type="match status" value="1"/>
</dbReference>
<evidence type="ECO:0000259" key="6">
    <source>
        <dbReference type="PROSITE" id="PS50026"/>
    </source>
</evidence>
<evidence type="ECO:0000256" key="1">
    <source>
        <dbReference type="ARBA" id="ARBA00004323"/>
    </source>
</evidence>
<comment type="caution">
    <text evidence="7">The sequence shown here is derived from an EMBL/GenBank/DDBJ whole genome shotgun (WGS) entry which is preliminary data.</text>
</comment>
<dbReference type="GO" id="GO:0000139">
    <property type="term" value="C:Golgi membrane"/>
    <property type="evidence" value="ECO:0007669"/>
    <property type="project" value="UniProtKB-SubCell"/>
</dbReference>
<dbReference type="InterPro" id="IPR004263">
    <property type="entry name" value="Exostosin"/>
</dbReference>
<dbReference type="InterPro" id="IPR009030">
    <property type="entry name" value="Growth_fac_rcpt_cys_sf"/>
</dbReference>
<dbReference type="GO" id="GO:0016757">
    <property type="term" value="F:glycosyltransferase activity"/>
    <property type="evidence" value="ECO:0007669"/>
    <property type="project" value="InterPro"/>
</dbReference>
<protein>
    <recommendedName>
        <fullName evidence="6">EGF-like domain-containing protein</fullName>
    </recommendedName>
</protein>
<dbReference type="Pfam" id="PF03016">
    <property type="entry name" value="Exostosin_GT47"/>
    <property type="match status" value="1"/>
</dbReference>
<dbReference type="PROSITE" id="PS50026">
    <property type="entry name" value="EGF_3"/>
    <property type="match status" value="1"/>
</dbReference>
<evidence type="ECO:0000256" key="2">
    <source>
        <dbReference type="ARBA" id="ARBA00010271"/>
    </source>
</evidence>
<name>A0AAD3DGD8_9CHLO</name>
<evidence type="ECO:0000256" key="3">
    <source>
        <dbReference type="ARBA" id="ARBA00023034"/>
    </source>
</evidence>
<dbReference type="PANTHER" id="PTHR11062">
    <property type="entry name" value="EXOSTOSIN HEPARAN SULFATE GLYCOSYLTRANSFERASE -RELATED"/>
    <property type="match status" value="1"/>
</dbReference>
<sequence>MSVIIFNILALTLFVKTCTPTPVVFNFSSCPELCYEHGTCNPETKRCECPLVRHGFDCSIPLSDPNSQCKAYSHNSKSCDSRDKTLCLNSCNGQGWCEGGFCHCKPGFYGADCSLSTGADGRPQLLAGQGYVPRREGPKIYVYELPPLTNTWVYIARVDRPLVQLLMQRLLSSGVRTANGDEADYFFIPFLIRTRTHAAGHLAATLHYVRQHWPWWERHGGGHRHLLVATGDLGRRGLPAELLPLSENCTFLTHWGLHASHAIGRWEASHRPGKDIVVPPLTNPDDIIVYSPLHPLIRRTHDRTKELFFAGRICGDNQKPVNGTCSDKRRDYSGNTRQQVSQHHWNRTHWTITTQSQGYVLGLSTHKFCLAPTGGGYGRRSVQALIMGCIPVTLTDGVHQPFEPELRWADFSVSVPERDIGRLHEVLGALSEARIETMQERIRCAAQHMYFSSTFGEVMGEDGRYDAFETLMEVLRMRRDYPGVDPSQYTALDKRFADFVNCQLEPTGGRVPLCTQNRLAKGDDLHHCRESYMQVPMRWMHMFYSWPGGAVCGKNPNVAKCPRSWL</sequence>
<evidence type="ECO:0000256" key="4">
    <source>
        <dbReference type="PROSITE-ProRule" id="PRU00076"/>
    </source>
</evidence>
<evidence type="ECO:0000313" key="7">
    <source>
        <dbReference type="EMBL" id="GFR41320.1"/>
    </source>
</evidence>
<dbReference type="SUPFAM" id="SSF57184">
    <property type="entry name" value="Growth factor receptor domain"/>
    <property type="match status" value="1"/>
</dbReference>